<evidence type="ECO:0000259" key="2">
    <source>
        <dbReference type="PROSITE" id="PS50097"/>
    </source>
</evidence>
<evidence type="ECO:0000256" key="1">
    <source>
        <dbReference type="SAM" id="MobiDB-lite"/>
    </source>
</evidence>
<dbReference type="Gene3D" id="3.30.710.10">
    <property type="entry name" value="Potassium Channel Kv1.1, Chain A"/>
    <property type="match status" value="1"/>
</dbReference>
<keyword evidence="4" id="KW-1185">Reference proteome</keyword>
<sequence length="317" mass="36230">MDIAYESFVDSEPFKFLVGLPPKTFYMHAGLAAKLSSTFATLVGGGMSEAKEKCAKLKDTDKDTFIRVIQFAYTGDYSVAEPDVVLSASDVGIENSSKHLNDKNHPVIPQNPIREPDAGQSPEEPPYDPHEEYAIEVPAEDPAIEEEPAEWVDWGSARNKKDKRKKLRSSKSKVEQLWDSFKSEAHVAEKRPWQPEVNEDHCQDYTPVFLCHAKLYAFADTYDVVPLQELVLQKLRLTLSRFKLHPQRVGDVVELLKYTYTNTTDYEESIDELRNLVTDYLVCHIEKIIHHVEFTKLLGDGDMVKDFLPKLVERRLD</sequence>
<dbReference type="OrthoDB" id="9997739at2759"/>
<evidence type="ECO:0000313" key="3">
    <source>
        <dbReference type="EMBL" id="KIW27731.1"/>
    </source>
</evidence>
<dbReference type="Proteomes" id="UP000054466">
    <property type="component" value="Unassembled WGS sequence"/>
</dbReference>
<feature type="domain" description="BTB" evidence="2">
    <location>
        <begin position="12"/>
        <end position="81"/>
    </location>
</feature>
<dbReference type="STRING" id="569365.A0A0D1ZIE1"/>
<reference evidence="3 4" key="1">
    <citation type="submission" date="2015-01" db="EMBL/GenBank/DDBJ databases">
        <title>The Genome Sequence of Cladophialophora immunda CBS83496.</title>
        <authorList>
            <consortium name="The Broad Institute Genomics Platform"/>
            <person name="Cuomo C."/>
            <person name="de Hoog S."/>
            <person name="Gorbushina A."/>
            <person name="Stielow B."/>
            <person name="Teixiera M."/>
            <person name="Abouelleil A."/>
            <person name="Chapman S.B."/>
            <person name="Priest M."/>
            <person name="Young S.K."/>
            <person name="Wortman J."/>
            <person name="Nusbaum C."/>
            <person name="Birren B."/>
        </authorList>
    </citation>
    <scope>NUCLEOTIDE SEQUENCE [LARGE SCALE GENOMIC DNA]</scope>
    <source>
        <strain evidence="3 4">CBS 83496</strain>
    </source>
</reference>
<feature type="region of interest" description="Disordered" evidence="1">
    <location>
        <begin position="96"/>
        <end position="129"/>
    </location>
</feature>
<organism evidence="3 4">
    <name type="scientific">Cladophialophora immunda</name>
    <dbReference type="NCBI Taxonomy" id="569365"/>
    <lineage>
        <taxon>Eukaryota</taxon>
        <taxon>Fungi</taxon>
        <taxon>Dikarya</taxon>
        <taxon>Ascomycota</taxon>
        <taxon>Pezizomycotina</taxon>
        <taxon>Eurotiomycetes</taxon>
        <taxon>Chaetothyriomycetidae</taxon>
        <taxon>Chaetothyriales</taxon>
        <taxon>Herpotrichiellaceae</taxon>
        <taxon>Cladophialophora</taxon>
    </lineage>
</organism>
<dbReference type="SUPFAM" id="SSF54695">
    <property type="entry name" value="POZ domain"/>
    <property type="match status" value="1"/>
</dbReference>
<dbReference type="PANTHER" id="PTHR47843">
    <property type="entry name" value="BTB DOMAIN-CONTAINING PROTEIN-RELATED"/>
    <property type="match status" value="1"/>
</dbReference>
<dbReference type="AlphaFoldDB" id="A0A0D1ZIE1"/>
<accession>A0A0D1ZIE1</accession>
<feature type="compositionally biased region" description="Basic and acidic residues" evidence="1">
    <location>
        <begin position="96"/>
        <end position="105"/>
    </location>
</feature>
<dbReference type="HOGENOM" id="CLU_056399_2_1_1"/>
<dbReference type="CDD" id="cd18186">
    <property type="entry name" value="BTB_POZ_ZBTB_KLHL-like"/>
    <property type="match status" value="1"/>
</dbReference>
<protein>
    <recommendedName>
        <fullName evidence="2">BTB domain-containing protein</fullName>
    </recommendedName>
</protein>
<dbReference type="GeneID" id="27346635"/>
<dbReference type="InterPro" id="IPR000210">
    <property type="entry name" value="BTB/POZ_dom"/>
</dbReference>
<dbReference type="RefSeq" id="XP_016247947.1">
    <property type="nucleotide sequence ID" value="XM_016394528.1"/>
</dbReference>
<name>A0A0D1ZIE1_9EURO</name>
<evidence type="ECO:0000313" key="4">
    <source>
        <dbReference type="Proteomes" id="UP000054466"/>
    </source>
</evidence>
<proteinExistence type="predicted"/>
<dbReference type="EMBL" id="KN847043">
    <property type="protein sequence ID" value="KIW27731.1"/>
    <property type="molecule type" value="Genomic_DNA"/>
</dbReference>
<dbReference type="InterPro" id="IPR011333">
    <property type="entry name" value="SKP1/BTB/POZ_sf"/>
</dbReference>
<dbReference type="VEuPathDB" id="FungiDB:PV07_07441"/>
<gene>
    <name evidence="3" type="ORF">PV07_07441</name>
</gene>
<dbReference type="PROSITE" id="PS50097">
    <property type="entry name" value="BTB"/>
    <property type="match status" value="1"/>
</dbReference>